<evidence type="ECO:0000313" key="1">
    <source>
        <dbReference type="EMBL" id="KAL3266268.1"/>
    </source>
</evidence>
<dbReference type="SUPFAM" id="SSF56219">
    <property type="entry name" value="DNase I-like"/>
    <property type="match status" value="1"/>
</dbReference>
<proteinExistence type="predicted"/>
<dbReference type="Proteomes" id="UP001516400">
    <property type="component" value="Unassembled WGS sequence"/>
</dbReference>
<gene>
    <name evidence="1" type="ORF">HHI36_010448</name>
</gene>
<dbReference type="AlphaFoldDB" id="A0ABD2MIV7"/>
<evidence type="ECO:0000313" key="2">
    <source>
        <dbReference type="Proteomes" id="UP001516400"/>
    </source>
</evidence>
<dbReference type="EMBL" id="JABFTP020000001">
    <property type="protein sequence ID" value="KAL3266268.1"/>
    <property type="molecule type" value="Genomic_DNA"/>
</dbReference>
<accession>A0ABD2MIV7</accession>
<keyword evidence="2" id="KW-1185">Reference proteome</keyword>
<sequence>MKSSFRLGVPKSIIPRDKHVIEKNIEQFEGTICEGPTNESSNSITPENKNRFFITNTNQVDVACITEHLASGEILDRLNIGNYIVPENFSRDVIYGRVAILVKKQLKYNTITKVNELSISNNVEMSAILTKNMFLMTVYRPPRGNMELFFSALQESLEEVTCVDNFFLNLDTSYEADTFDPHLSDHWAKK</sequence>
<reference evidence="1 2" key="1">
    <citation type="journal article" date="2021" name="BMC Biol.">
        <title>Horizontally acquired antibacterial genes associated with adaptive radiation of ladybird beetles.</title>
        <authorList>
            <person name="Li H.S."/>
            <person name="Tang X.F."/>
            <person name="Huang Y.H."/>
            <person name="Xu Z.Y."/>
            <person name="Chen M.L."/>
            <person name="Du X.Y."/>
            <person name="Qiu B.Y."/>
            <person name="Chen P.T."/>
            <person name="Zhang W."/>
            <person name="Slipinski A."/>
            <person name="Escalona H.E."/>
            <person name="Waterhouse R.M."/>
            <person name="Zwick A."/>
            <person name="Pang H."/>
        </authorList>
    </citation>
    <scope>NUCLEOTIDE SEQUENCE [LARGE SCALE GENOMIC DNA]</scope>
    <source>
        <strain evidence="1">SYSU2018</strain>
    </source>
</reference>
<comment type="caution">
    <text evidence="1">The sequence shown here is derived from an EMBL/GenBank/DDBJ whole genome shotgun (WGS) entry which is preliminary data.</text>
</comment>
<dbReference type="InterPro" id="IPR036691">
    <property type="entry name" value="Endo/exonu/phosph_ase_sf"/>
</dbReference>
<dbReference type="Gene3D" id="3.60.10.10">
    <property type="entry name" value="Endonuclease/exonuclease/phosphatase"/>
    <property type="match status" value="1"/>
</dbReference>
<organism evidence="1 2">
    <name type="scientific">Cryptolaemus montrouzieri</name>
    <dbReference type="NCBI Taxonomy" id="559131"/>
    <lineage>
        <taxon>Eukaryota</taxon>
        <taxon>Metazoa</taxon>
        <taxon>Ecdysozoa</taxon>
        <taxon>Arthropoda</taxon>
        <taxon>Hexapoda</taxon>
        <taxon>Insecta</taxon>
        <taxon>Pterygota</taxon>
        <taxon>Neoptera</taxon>
        <taxon>Endopterygota</taxon>
        <taxon>Coleoptera</taxon>
        <taxon>Polyphaga</taxon>
        <taxon>Cucujiformia</taxon>
        <taxon>Coccinelloidea</taxon>
        <taxon>Coccinellidae</taxon>
        <taxon>Scymninae</taxon>
        <taxon>Scymnini</taxon>
        <taxon>Cryptolaemus</taxon>
    </lineage>
</organism>
<protein>
    <submittedName>
        <fullName evidence="1">Uncharacterized protein</fullName>
    </submittedName>
</protein>
<name>A0ABD2MIV7_9CUCU</name>